<dbReference type="Proteomes" id="UP000823619">
    <property type="component" value="Unassembled WGS sequence"/>
</dbReference>
<dbReference type="Pfam" id="PF00149">
    <property type="entry name" value="Metallophos"/>
    <property type="match status" value="1"/>
</dbReference>
<dbReference type="GO" id="GO:0006260">
    <property type="term" value="P:DNA replication"/>
    <property type="evidence" value="ECO:0007669"/>
    <property type="project" value="UniProtKB-KW"/>
</dbReference>
<dbReference type="AlphaFoldDB" id="A0A9D9HB31"/>
<dbReference type="GO" id="GO:0006310">
    <property type="term" value="P:DNA recombination"/>
    <property type="evidence" value="ECO:0007669"/>
    <property type="project" value="UniProtKB-KW"/>
</dbReference>
<keyword evidence="4" id="KW-0233">DNA recombination</keyword>
<evidence type="ECO:0000259" key="6">
    <source>
        <dbReference type="Pfam" id="PF00149"/>
    </source>
</evidence>
<evidence type="ECO:0000313" key="8">
    <source>
        <dbReference type="Proteomes" id="UP000823619"/>
    </source>
</evidence>
<evidence type="ECO:0000313" key="7">
    <source>
        <dbReference type="EMBL" id="MBO8444946.1"/>
    </source>
</evidence>
<evidence type="ECO:0000256" key="3">
    <source>
        <dbReference type="ARBA" id="ARBA00022839"/>
    </source>
</evidence>
<keyword evidence="1 4" id="KW-0540">Nuclease</keyword>
<organism evidence="7 8">
    <name type="scientific">Candidatus Cryptobacteroides merdavium</name>
    <dbReference type="NCBI Taxonomy" id="2840769"/>
    <lineage>
        <taxon>Bacteria</taxon>
        <taxon>Pseudomonadati</taxon>
        <taxon>Bacteroidota</taxon>
        <taxon>Bacteroidia</taxon>
        <taxon>Bacteroidales</taxon>
        <taxon>Candidatus Cryptobacteroides</taxon>
    </lineage>
</organism>
<dbReference type="EMBL" id="JADIMO010000052">
    <property type="protein sequence ID" value="MBO8444946.1"/>
    <property type="molecule type" value="Genomic_DNA"/>
</dbReference>
<gene>
    <name evidence="4 7" type="primary">sbcD</name>
    <name evidence="7" type="ORF">IAC23_04530</name>
</gene>
<dbReference type="CDD" id="cd00840">
    <property type="entry name" value="MPP_Mre11_N"/>
    <property type="match status" value="1"/>
</dbReference>
<dbReference type="GO" id="GO:0004519">
    <property type="term" value="F:endonuclease activity"/>
    <property type="evidence" value="ECO:0007669"/>
    <property type="project" value="UniProtKB-KW"/>
</dbReference>
<dbReference type="NCBIfam" id="TIGR00619">
    <property type="entry name" value="sbcd"/>
    <property type="match status" value="1"/>
</dbReference>
<evidence type="ECO:0000256" key="5">
    <source>
        <dbReference type="SAM" id="MobiDB-lite"/>
    </source>
</evidence>
<evidence type="ECO:0000256" key="1">
    <source>
        <dbReference type="ARBA" id="ARBA00022722"/>
    </source>
</evidence>
<dbReference type="InterPro" id="IPR041796">
    <property type="entry name" value="Mre11_N"/>
</dbReference>
<comment type="similarity">
    <text evidence="4">Belongs to the SbcD family.</text>
</comment>
<dbReference type="InterPro" id="IPR029052">
    <property type="entry name" value="Metallo-depent_PP-like"/>
</dbReference>
<dbReference type="SUPFAM" id="SSF56300">
    <property type="entry name" value="Metallo-dependent phosphatases"/>
    <property type="match status" value="1"/>
</dbReference>
<comment type="caution">
    <text evidence="7">The sequence shown here is derived from an EMBL/GenBank/DDBJ whole genome shotgun (WGS) entry which is preliminary data.</text>
</comment>
<reference evidence="7" key="2">
    <citation type="journal article" date="2021" name="PeerJ">
        <title>Extensive microbial diversity within the chicken gut microbiome revealed by metagenomics and culture.</title>
        <authorList>
            <person name="Gilroy R."/>
            <person name="Ravi A."/>
            <person name="Getino M."/>
            <person name="Pursley I."/>
            <person name="Horton D.L."/>
            <person name="Alikhan N.F."/>
            <person name="Baker D."/>
            <person name="Gharbi K."/>
            <person name="Hall N."/>
            <person name="Watson M."/>
            <person name="Adriaenssens E.M."/>
            <person name="Foster-Nyarko E."/>
            <person name="Jarju S."/>
            <person name="Secka A."/>
            <person name="Antonio M."/>
            <person name="Oren A."/>
            <person name="Chaudhuri R.R."/>
            <person name="La Ragione R."/>
            <person name="Hildebrand F."/>
            <person name="Pallen M.J."/>
        </authorList>
    </citation>
    <scope>NUCLEOTIDE SEQUENCE</scope>
    <source>
        <strain evidence="7">D5-748</strain>
    </source>
</reference>
<dbReference type="InterPro" id="IPR004843">
    <property type="entry name" value="Calcineurin-like_PHP"/>
</dbReference>
<comment type="function">
    <text evidence="4">SbcCD cleaves DNA hairpin structures. These structures can inhibit DNA replication and are intermediates in certain DNA recombination reactions. The complex acts as a 3'-&gt;5' double strand exonuclease that can open hairpins. It also has a 5' single-strand endonuclease activity.</text>
</comment>
<dbReference type="InterPro" id="IPR050535">
    <property type="entry name" value="DNA_Repair-Maintenance_Comp"/>
</dbReference>
<dbReference type="Gene3D" id="3.60.21.10">
    <property type="match status" value="1"/>
</dbReference>
<proteinExistence type="inferred from homology"/>
<reference evidence="7" key="1">
    <citation type="submission" date="2020-10" db="EMBL/GenBank/DDBJ databases">
        <authorList>
            <person name="Gilroy R."/>
        </authorList>
    </citation>
    <scope>NUCLEOTIDE SEQUENCE</scope>
    <source>
        <strain evidence="7">D5-748</strain>
    </source>
</reference>
<feature type="region of interest" description="Disordered" evidence="5">
    <location>
        <begin position="157"/>
        <end position="182"/>
    </location>
</feature>
<name>A0A9D9HB31_9BACT</name>
<keyword evidence="4" id="KW-0235">DNA replication</keyword>
<feature type="domain" description="Calcineurin-like phosphoesterase" evidence="6">
    <location>
        <begin position="1"/>
        <end position="254"/>
    </location>
</feature>
<feature type="compositionally biased region" description="Basic and acidic residues" evidence="5">
    <location>
        <begin position="172"/>
        <end position="182"/>
    </location>
</feature>
<protein>
    <recommendedName>
        <fullName evidence="4">Nuclease SbcCD subunit D</fullName>
    </recommendedName>
</protein>
<keyword evidence="3 4" id="KW-0269">Exonuclease</keyword>
<dbReference type="InterPro" id="IPR004593">
    <property type="entry name" value="SbcD"/>
</dbReference>
<dbReference type="PANTHER" id="PTHR30337">
    <property type="entry name" value="COMPONENT OF ATP-DEPENDENT DSDNA EXONUCLEASE"/>
    <property type="match status" value="1"/>
</dbReference>
<sequence>MKILHTSDWHLGQIFYGYDRREEQEAFLRALAGVVGRERPDVMIVSGDVFHNSTPSAQAKKMYVDGMVRIHEACPEMTMVVTAGNHDSPSRLEAEDGLWRHVNVRVIGSFARREDRTADFSGHVVDVVRDGHVIGHVAAAPYASPRSFPEVTAVVEADGDEKTNLTGNENSYRTEDEGQTEDHTEDRMALWFRGLSDYVKGLDDGLPTVLSAHLAVAGSDAEGHDDLVGGMDYVGAELLGDAYSYVALGHIHKPQTFAGGRMRYSGSPIAVNFDESYIHSVTVVELDAGAKTLVRTVQMPDPVPLVTLPGKEPGELEAALDALARFPEDRPAYVRLNVLVRGLLPADSEMKAAELVRGKMCRYCCMKAVRAEDSVRRDGRSDFTVQEMREMDPLDVARIYFHDKNGSEMPQDMEDLLREAVRRARNVNIEQE</sequence>
<dbReference type="PANTHER" id="PTHR30337:SF0">
    <property type="entry name" value="NUCLEASE SBCCD SUBUNIT D"/>
    <property type="match status" value="1"/>
</dbReference>
<keyword evidence="2 4" id="KW-0378">Hydrolase</keyword>
<dbReference type="GO" id="GO:0008408">
    <property type="term" value="F:3'-5' exonuclease activity"/>
    <property type="evidence" value="ECO:0007669"/>
    <property type="project" value="InterPro"/>
</dbReference>
<keyword evidence="4" id="KW-0255">Endonuclease</keyword>
<comment type="subunit">
    <text evidence="4">Heterodimer of SbcC and SbcD.</text>
</comment>
<evidence type="ECO:0000256" key="2">
    <source>
        <dbReference type="ARBA" id="ARBA00022801"/>
    </source>
</evidence>
<accession>A0A9D9HB31</accession>
<evidence type="ECO:0000256" key="4">
    <source>
        <dbReference type="RuleBase" id="RU363069"/>
    </source>
</evidence>